<accession>A0A176S0A5</accession>
<name>A0A176S0A5_9GAMM</name>
<sequence length="92" mass="11344">MNSNQRTRFRDEINQIMFDYPQRDYIYGFRKVRLIFLFKLFEFDSGFRLGCFDFLKLHIFNAIFAQQKIKTSRKITPIFLKLTFNLDIFKRL</sequence>
<dbReference type="AlphaFoldDB" id="A0A176S0A5"/>
<comment type="caution">
    <text evidence="1">The sequence shown here is derived from an EMBL/GenBank/DDBJ whole genome shotgun (WGS) entry which is preliminary data.</text>
</comment>
<dbReference type="EMBL" id="LUTY01001705">
    <property type="protein sequence ID" value="OAD21338.1"/>
    <property type="molecule type" value="Genomic_DNA"/>
</dbReference>
<proteinExistence type="predicted"/>
<reference evidence="1 2" key="1">
    <citation type="submission" date="2016-05" db="EMBL/GenBank/DDBJ databases">
        <title>Single-cell genome of chain-forming Candidatus Thiomargarita nelsonii and comparison to other large sulfur-oxidizing bacteria.</title>
        <authorList>
            <person name="Winkel M."/>
            <person name="Salman V."/>
            <person name="Woyke T."/>
            <person name="Schulz-Vogt H."/>
            <person name="Richter M."/>
            <person name="Flood B."/>
            <person name="Bailey J."/>
            <person name="Amann R."/>
            <person name="Mussmann M."/>
        </authorList>
    </citation>
    <scope>NUCLEOTIDE SEQUENCE [LARGE SCALE GENOMIC DNA]</scope>
    <source>
        <strain evidence="1 2">THI036</strain>
    </source>
</reference>
<organism evidence="1 2">
    <name type="scientific">Candidatus Thiomargarita nelsonii</name>
    <dbReference type="NCBI Taxonomy" id="1003181"/>
    <lineage>
        <taxon>Bacteria</taxon>
        <taxon>Pseudomonadati</taxon>
        <taxon>Pseudomonadota</taxon>
        <taxon>Gammaproteobacteria</taxon>
        <taxon>Thiotrichales</taxon>
        <taxon>Thiotrichaceae</taxon>
        <taxon>Thiomargarita</taxon>
    </lineage>
</organism>
<evidence type="ECO:0000313" key="2">
    <source>
        <dbReference type="Proteomes" id="UP000076962"/>
    </source>
</evidence>
<keyword evidence="2" id="KW-1185">Reference proteome</keyword>
<dbReference type="Proteomes" id="UP000076962">
    <property type="component" value="Unassembled WGS sequence"/>
</dbReference>
<protein>
    <submittedName>
        <fullName evidence="1">Uncharacterized protein</fullName>
    </submittedName>
</protein>
<gene>
    <name evidence="1" type="ORF">THIOM_002900</name>
</gene>
<evidence type="ECO:0000313" key="1">
    <source>
        <dbReference type="EMBL" id="OAD21338.1"/>
    </source>
</evidence>